<evidence type="ECO:0000256" key="1">
    <source>
        <dbReference type="SAM" id="MobiDB-lite"/>
    </source>
</evidence>
<organism evidence="2 3">
    <name type="scientific">Bradyrhizobium lablabi</name>
    <dbReference type="NCBI Taxonomy" id="722472"/>
    <lineage>
        <taxon>Bacteria</taxon>
        <taxon>Pseudomonadati</taxon>
        <taxon>Pseudomonadota</taxon>
        <taxon>Alphaproteobacteria</taxon>
        <taxon>Hyphomicrobiales</taxon>
        <taxon>Nitrobacteraceae</taxon>
        <taxon>Bradyrhizobium</taxon>
    </lineage>
</organism>
<protein>
    <submittedName>
        <fullName evidence="2">Uncharacterized protein</fullName>
    </submittedName>
</protein>
<sequence length="98" mass="10650">MKLNAAQLERTMNQFEAQALPDSHPAIQELSSLFGDHTFLLDGNGLNILEPAEGMPQGGVQAARVINLANWSDENLNKLSPHEPEPTGAIVELPVSRH</sequence>
<proteinExistence type="predicted"/>
<dbReference type="Proteomes" id="UP000183208">
    <property type="component" value="Unassembled WGS sequence"/>
</dbReference>
<evidence type="ECO:0000313" key="2">
    <source>
        <dbReference type="EMBL" id="SEE31060.1"/>
    </source>
</evidence>
<accession>A0A1M7HG23</accession>
<dbReference type="EMBL" id="FNTI01000001">
    <property type="protein sequence ID" value="SEE31060.1"/>
    <property type="molecule type" value="Genomic_DNA"/>
</dbReference>
<name>A0A1M7HG23_9BRAD</name>
<dbReference type="AlphaFoldDB" id="A0A1M7HG23"/>
<feature type="region of interest" description="Disordered" evidence="1">
    <location>
        <begin position="76"/>
        <end position="98"/>
    </location>
</feature>
<reference evidence="2 3" key="1">
    <citation type="submission" date="2016-10" db="EMBL/GenBank/DDBJ databases">
        <authorList>
            <person name="de Groot N.N."/>
        </authorList>
    </citation>
    <scope>NUCLEOTIDE SEQUENCE [LARGE SCALE GENOMIC DNA]</scope>
    <source>
        <strain evidence="2 3">GAS522</strain>
    </source>
</reference>
<dbReference type="OrthoDB" id="8245284at2"/>
<evidence type="ECO:0000313" key="3">
    <source>
        <dbReference type="Proteomes" id="UP000183208"/>
    </source>
</evidence>
<gene>
    <name evidence="2" type="ORF">SAMN05444171_6990</name>
</gene>